<dbReference type="Pfam" id="PF13392">
    <property type="entry name" value="HNH_3"/>
    <property type="match status" value="1"/>
</dbReference>
<dbReference type="InterPro" id="IPR044925">
    <property type="entry name" value="His-Me_finger_sf"/>
</dbReference>
<proteinExistence type="predicted"/>
<reference evidence="2" key="1">
    <citation type="journal article" date="2015" name="Nature">
        <title>Complex archaea that bridge the gap between prokaryotes and eukaryotes.</title>
        <authorList>
            <person name="Spang A."/>
            <person name="Saw J.H."/>
            <person name="Jorgensen S.L."/>
            <person name="Zaremba-Niedzwiedzka K."/>
            <person name="Martijn J."/>
            <person name="Lind A.E."/>
            <person name="van Eijk R."/>
            <person name="Schleper C."/>
            <person name="Guy L."/>
            <person name="Ettema T.J."/>
        </authorList>
    </citation>
    <scope>NUCLEOTIDE SEQUENCE</scope>
</reference>
<dbReference type="SUPFAM" id="SSF54060">
    <property type="entry name" value="His-Me finger endonucleases"/>
    <property type="match status" value="1"/>
</dbReference>
<dbReference type="InterPro" id="IPR044930">
    <property type="entry name" value="Homing_endonuclease_His-Me"/>
</dbReference>
<comment type="caution">
    <text evidence="2">The sequence shown here is derived from an EMBL/GenBank/DDBJ whole genome shotgun (WGS) entry which is preliminary data.</text>
</comment>
<dbReference type="EMBL" id="LAZR01000095">
    <property type="protein sequence ID" value="KKN92372.1"/>
    <property type="molecule type" value="Genomic_DNA"/>
</dbReference>
<accession>A0A0F9UXZ8</accession>
<evidence type="ECO:0000259" key="1">
    <source>
        <dbReference type="Pfam" id="PF13392"/>
    </source>
</evidence>
<name>A0A0F9UXZ8_9ZZZZ</name>
<feature type="domain" description="HNH nuclease" evidence="1">
    <location>
        <begin position="44"/>
        <end position="87"/>
    </location>
</feature>
<dbReference type="Gene3D" id="3.90.75.10">
    <property type="entry name" value="Homing Intron 3 (I-ppo) Encoded Endonuclease, Chain A"/>
    <property type="match status" value="1"/>
</dbReference>
<dbReference type="GO" id="GO:0004519">
    <property type="term" value="F:endonuclease activity"/>
    <property type="evidence" value="ECO:0007669"/>
    <property type="project" value="InterPro"/>
</dbReference>
<gene>
    <name evidence="2" type="ORF">LCGC14_0208630</name>
</gene>
<protein>
    <recommendedName>
        <fullName evidence="1">HNH nuclease domain-containing protein</fullName>
    </recommendedName>
</protein>
<evidence type="ECO:0000313" key="2">
    <source>
        <dbReference type="EMBL" id="KKN92372.1"/>
    </source>
</evidence>
<sequence length="144" mass="16352">MRGTVEERLKARLIIDSNNCWLWQGATYLDGYGKINVKGKTKSVHRVAWKLANGPIPEGMCVCHHCDTPSCVNLKHLFLGTTTDNMRDMVSKGRQVNGNIGKTHCKRGHIFDEENTYSTSNGWRLCRACRRSCATLYYKRKTNG</sequence>
<dbReference type="AlphaFoldDB" id="A0A0F9UXZ8"/>
<dbReference type="InterPro" id="IPR003615">
    <property type="entry name" value="HNH_nuc"/>
</dbReference>
<organism evidence="2">
    <name type="scientific">marine sediment metagenome</name>
    <dbReference type="NCBI Taxonomy" id="412755"/>
    <lineage>
        <taxon>unclassified sequences</taxon>
        <taxon>metagenomes</taxon>
        <taxon>ecological metagenomes</taxon>
    </lineage>
</organism>